<dbReference type="Pfam" id="PF08447">
    <property type="entry name" value="PAS_3"/>
    <property type="match status" value="1"/>
</dbReference>
<proteinExistence type="predicted"/>
<dbReference type="Gene3D" id="6.10.250.3200">
    <property type="match status" value="1"/>
</dbReference>
<geneLocation type="plasmid" evidence="9">
    <name>1</name>
</geneLocation>
<accession>A0A679JIL7</accession>
<evidence type="ECO:0000256" key="6">
    <source>
        <dbReference type="PROSITE-ProRule" id="PRU00284"/>
    </source>
</evidence>
<dbReference type="GO" id="GO:0004673">
    <property type="term" value="F:protein histidine kinase activity"/>
    <property type="evidence" value="ECO:0007669"/>
    <property type="project" value="UniProtKB-EC"/>
</dbReference>
<reference evidence="9" key="1">
    <citation type="submission" date="2019-12" db="EMBL/GenBank/DDBJ databases">
        <authorList>
            <person name="Cremers G."/>
        </authorList>
    </citation>
    <scope>NUCLEOTIDE SEQUENCE</scope>
    <source>
        <strain evidence="9">Mbul2</strain>
        <plasmid evidence="9">1</plasmid>
    </source>
</reference>
<dbReference type="SUPFAM" id="SSF58104">
    <property type="entry name" value="Methyl-accepting chemotaxis protein (MCP) signaling domain"/>
    <property type="match status" value="1"/>
</dbReference>
<keyword evidence="5" id="KW-0418">Kinase</keyword>
<evidence type="ECO:0000256" key="1">
    <source>
        <dbReference type="ARBA" id="ARBA00000085"/>
    </source>
</evidence>
<dbReference type="EMBL" id="LR743510">
    <property type="protein sequence ID" value="CAA2138856.1"/>
    <property type="molecule type" value="Genomic_DNA"/>
</dbReference>
<evidence type="ECO:0000259" key="8">
    <source>
        <dbReference type="PROSITE" id="PS50112"/>
    </source>
</evidence>
<keyword evidence="6" id="KW-0807">Transducer</keyword>
<keyword evidence="3" id="KW-0597">Phosphoprotein</keyword>
<evidence type="ECO:0000256" key="4">
    <source>
        <dbReference type="ARBA" id="ARBA00022679"/>
    </source>
</evidence>
<keyword evidence="9" id="KW-0614">Plasmid</keyword>
<dbReference type="GO" id="GO:0016020">
    <property type="term" value="C:membrane"/>
    <property type="evidence" value="ECO:0007669"/>
    <property type="project" value="InterPro"/>
</dbReference>
<dbReference type="CDD" id="cd00130">
    <property type="entry name" value="PAS"/>
    <property type="match status" value="1"/>
</dbReference>
<dbReference type="Gene3D" id="3.30.450.20">
    <property type="entry name" value="PAS domain"/>
    <property type="match status" value="1"/>
</dbReference>
<evidence type="ECO:0000259" key="7">
    <source>
        <dbReference type="PROSITE" id="PS50111"/>
    </source>
</evidence>
<keyword evidence="4" id="KW-0808">Transferase</keyword>
<dbReference type="InterPro" id="IPR035965">
    <property type="entry name" value="PAS-like_dom_sf"/>
</dbReference>
<dbReference type="PANTHER" id="PTHR43304:SF1">
    <property type="entry name" value="PAC DOMAIN-CONTAINING PROTEIN"/>
    <property type="match status" value="1"/>
</dbReference>
<dbReference type="PROSITE" id="PS50112">
    <property type="entry name" value="PAS"/>
    <property type="match status" value="1"/>
</dbReference>
<dbReference type="SUPFAM" id="SSF55785">
    <property type="entry name" value="PYP-like sensor domain (PAS domain)"/>
    <property type="match status" value="1"/>
</dbReference>
<protein>
    <recommendedName>
        <fullName evidence="2">histidine kinase</fullName>
        <ecNumber evidence="2">2.7.13.3</ecNumber>
    </recommendedName>
</protein>
<dbReference type="AlphaFoldDB" id="A0A679JIL7"/>
<feature type="domain" description="PAS" evidence="8">
    <location>
        <begin position="25"/>
        <end position="78"/>
    </location>
</feature>
<comment type="catalytic activity">
    <reaction evidence="1">
        <text>ATP + protein L-histidine = ADP + protein N-phospho-L-histidine.</text>
        <dbReference type="EC" id="2.7.13.3"/>
    </reaction>
</comment>
<sequence length="210" mass="22278">MLDADAFLQNLSSRIDGFMYSGLNNADYNMTYLSDGFERLLGYDVASFLRHGTSFSSLIHADDLPAVDAAVGAALSASSRWQISYRVKTAGGTWKHVLETGGGRADASGEIAYLDGIVIDFGRANDLADRIQSGQTALNAIGQASDRMIEMLRSLKMLSLNARIEAARSAEAGAGFGVVAKEMGQLAALGEHVTKAVGTELGQLKSALRL</sequence>
<dbReference type="GO" id="GO:0007165">
    <property type="term" value="P:signal transduction"/>
    <property type="evidence" value="ECO:0007669"/>
    <property type="project" value="UniProtKB-KW"/>
</dbReference>
<dbReference type="PROSITE" id="PS50111">
    <property type="entry name" value="CHEMOTAXIS_TRANSDUC_2"/>
    <property type="match status" value="1"/>
</dbReference>
<evidence type="ECO:0000256" key="3">
    <source>
        <dbReference type="ARBA" id="ARBA00022553"/>
    </source>
</evidence>
<name>A0A679JIL7_9HYPH</name>
<feature type="domain" description="Methyl-accepting transducer" evidence="7">
    <location>
        <begin position="141"/>
        <end position="210"/>
    </location>
</feature>
<dbReference type="InterPro" id="IPR000014">
    <property type="entry name" value="PAS"/>
</dbReference>
<dbReference type="EC" id="2.7.13.3" evidence="2"/>
<organism evidence="9">
    <name type="scientific">Methylobacterium bullatum</name>
    <dbReference type="NCBI Taxonomy" id="570505"/>
    <lineage>
        <taxon>Bacteria</taxon>
        <taxon>Pseudomonadati</taxon>
        <taxon>Pseudomonadota</taxon>
        <taxon>Alphaproteobacteria</taxon>
        <taxon>Hyphomicrobiales</taxon>
        <taxon>Methylobacteriaceae</taxon>
        <taxon>Methylobacterium</taxon>
    </lineage>
</organism>
<dbReference type="PANTHER" id="PTHR43304">
    <property type="entry name" value="PHYTOCHROME-LIKE PROTEIN CPH1"/>
    <property type="match status" value="1"/>
</dbReference>
<gene>
    <name evidence="9" type="primary">mcp3_2</name>
    <name evidence="9" type="ORF">MBLL_01345</name>
</gene>
<dbReference type="InterPro" id="IPR052162">
    <property type="entry name" value="Sensor_kinase/Photoreceptor"/>
</dbReference>
<evidence type="ECO:0000313" key="9">
    <source>
        <dbReference type="EMBL" id="CAA2138856.1"/>
    </source>
</evidence>
<evidence type="ECO:0000256" key="2">
    <source>
        <dbReference type="ARBA" id="ARBA00012438"/>
    </source>
</evidence>
<dbReference type="InterPro" id="IPR013655">
    <property type="entry name" value="PAS_fold_3"/>
</dbReference>
<evidence type="ECO:0000256" key="5">
    <source>
        <dbReference type="ARBA" id="ARBA00022777"/>
    </source>
</evidence>
<dbReference type="InterPro" id="IPR004089">
    <property type="entry name" value="MCPsignal_dom"/>
</dbReference>